<dbReference type="InterPro" id="IPR001179">
    <property type="entry name" value="PPIase_FKBP_dom"/>
</dbReference>
<dbReference type="STRING" id="653930.SAMN05216589_0684"/>
<name>A0A1I4K3X1_9GAMM</name>
<evidence type="ECO:0000256" key="4">
    <source>
        <dbReference type="ARBA" id="ARBA00023235"/>
    </source>
</evidence>
<reference evidence="10 11" key="1">
    <citation type="submission" date="2016-10" db="EMBL/GenBank/DDBJ databases">
        <authorList>
            <person name="de Groot N.N."/>
        </authorList>
    </citation>
    <scope>NUCLEOTIDE SEQUENCE [LARGE SCALE GENOMIC DNA]</scope>
    <source>
        <strain evidence="9 10">CGMCC 1.9095</strain>
        <strain evidence="8 11">DSM 22558</strain>
    </source>
</reference>
<keyword evidence="4 5" id="KW-0413">Isomerase</keyword>
<protein>
    <recommendedName>
        <fullName evidence="6">Peptidyl-prolyl cis-trans isomerase</fullName>
        <ecNumber evidence="6">5.2.1.8</ecNumber>
    </recommendedName>
</protein>
<sequence>MVRKAGPGFSGSYTLPFNVFETDMTDIRINHDTEVTLHFTLKLPSGDVVDSTVGKAPATFKVGDGSLLPGFEASLFGLKAGDKRSFEVEPERGFGPGNPQNIQTVPRDQFSEMELEPGLLVIFRDAAGGEMPGVVKTIHDTVVEVDFNHPLAGKVITFEVEIIEVKAA</sequence>
<dbReference type="PROSITE" id="PS50059">
    <property type="entry name" value="FKBP_PPIASE"/>
    <property type="match status" value="1"/>
</dbReference>
<dbReference type="Gene3D" id="3.10.50.40">
    <property type="match status" value="1"/>
</dbReference>
<evidence type="ECO:0000256" key="6">
    <source>
        <dbReference type="RuleBase" id="RU003915"/>
    </source>
</evidence>
<keyword evidence="10" id="KW-1185">Reference proteome</keyword>
<dbReference type="InterPro" id="IPR046357">
    <property type="entry name" value="PPIase_dom_sf"/>
</dbReference>
<dbReference type="EMBL" id="FOUA01000001">
    <property type="protein sequence ID" value="SFL73173.1"/>
    <property type="molecule type" value="Genomic_DNA"/>
</dbReference>
<feature type="domain" description="PPIase FKBP-type" evidence="7">
    <location>
        <begin position="32"/>
        <end position="116"/>
    </location>
</feature>
<dbReference type="EMBL" id="FOGN01000001">
    <property type="protein sequence ID" value="SER48025.1"/>
    <property type="molecule type" value="Genomic_DNA"/>
</dbReference>
<proteinExistence type="inferred from homology"/>
<evidence type="ECO:0000259" key="7">
    <source>
        <dbReference type="PROSITE" id="PS50059"/>
    </source>
</evidence>
<evidence type="ECO:0000313" key="11">
    <source>
        <dbReference type="Proteomes" id="UP000186904"/>
    </source>
</evidence>
<organism evidence="9 10">
    <name type="scientific">Halopseudomonas bauzanensis</name>
    <dbReference type="NCBI Taxonomy" id="653930"/>
    <lineage>
        <taxon>Bacteria</taxon>
        <taxon>Pseudomonadati</taxon>
        <taxon>Pseudomonadota</taxon>
        <taxon>Gammaproteobacteria</taxon>
        <taxon>Pseudomonadales</taxon>
        <taxon>Pseudomonadaceae</taxon>
        <taxon>Halopseudomonas</taxon>
    </lineage>
</organism>
<dbReference type="PANTHER" id="PTHR47861">
    <property type="entry name" value="FKBP-TYPE PEPTIDYL-PROLYL CIS-TRANS ISOMERASE SLYD"/>
    <property type="match status" value="1"/>
</dbReference>
<dbReference type="NCBIfam" id="NF011676">
    <property type="entry name" value="PRK15095.1"/>
    <property type="match status" value="1"/>
</dbReference>
<dbReference type="AlphaFoldDB" id="A0A1I4K3X1"/>
<evidence type="ECO:0000256" key="2">
    <source>
        <dbReference type="ARBA" id="ARBA00006577"/>
    </source>
</evidence>
<evidence type="ECO:0000256" key="1">
    <source>
        <dbReference type="ARBA" id="ARBA00000971"/>
    </source>
</evidence>
<gene>
    <name evidence="9" type="ORF">SAMN04487855_0941</name>
    <name evidence="8" type="ORF">SAMN05216589_0684</name>
</gene>
<dbReference type="SUPFAM" id="SSF54534">
    <property type="entry name" value="FKBP-like"/>
    <property type="match status" value="1"/>
</dbReference>
<evidence type="ECO:0000313" key="8">
    <source>
        <dbReference type="EMBL" id="SER48025.1"/>
    </source>
</evidence>
<dbReference type="Proteomes" id="UP000186599">
    <property type="component" value="Unassembled WGS sequence"/>
</dbReference>
<dbReference type="Proteomes" id="UP000186904">
    <property type="component" value="Unassembled WGS sequence"/>
</dbReference>
<dbReference type="GO" id="GO:0003755">
    <property type="term" value="F:peptidyl-prolyl cis-trans isomerase activity"/>
    <property type="evidence" value="ECO:0007669"/>
    <property type="project" value="UniProtKB-UniRule"/>
</dbReference>
<comment type="similarity">
    <text evidence="2 6">Belongs to the FKBP-type PPIase family.</text>
</comment>
<accession>A0A1I4K3X1</accession>
<evidence type="ECO:0000313" key="10">
    <source>
        <dbReference type="Proteomes" id="UP000186599"/>
    </source>
</evidence>
<dbReference type="PANTHER" id="PTHR47861:SF4">
    <property type="entry name" value="FKBP-TYPE 16 KDA PEPTIDYL-PROLYL CIS-TRANS ISOMERASE"/>
    <property type="match status" value="1"/>
</dbReference>
<evidence type="ECO:0000256" key="3">
    <source>
        <dbReference type="ARBA" id="ARBA00023110"/>
    </source>
</evidence>
<evidence type="ECO:0000256" key="5">
    <source>
        <dbReference type="PROSITE-ProRule" id="PRU00277"/>
    </source>
</evidence>
<dbReference type="EC" id="5.2.1.8" evidence="6"/>
<comment type="catalytic activity">
    <reaction evidence="1 5 6">
        <text>[protein]-peptidylproline (omega=180) = [protein]-peptidylproline (omega=0)</text>
        <dbReference type="Rhea" id="RHEA:16237"/>
        <dbReference type="Rhea" id="RHEA-COMP:10747"/>
        <dbReference type="Rhea" id="RHEA-COMP:10748"/>
        <dbReference type="ChEBI" id="CHEBI:83833"/>
        <dbReference type="ChEBI" id="CHEBI:83834"/>
        <dbReference type="EC" id="5.2.1.8"/>
    </reaction>
</comment>
<evidence type="ECO:0000313" key="9">
    <source>
        <dbReference type="EMBL" id="SFL73173.1"/>
    </source>
</evidence>
<dbReference type="Pfam" id="PF00254">
    <property type="entry name" value="FKBP_C"/>
    <property type="match status" value="1"/>
</dbReference>
<keyword evidence="3 5" id="KW-0697">Rotamase</keyword>